<comment type="caution">
    <text evidence="1">The sequence shown here is derived from an EMBL/GenBank/DDBJ whole genome shotgun (WGS) entry which is preliminary data.</text>
</comment>
<keyword evidence="2" id="KW-1185">Reference proteome</keyword>
<organism evidence="1 2">
    <name type="scientific">Steroidobacter agaridevorans</name>
    <dbReference type="NCBI Taxonomy" id="2695856"/>
    <lineage>
        <taxon>Bacteria</taxon>
        <taxon>Pseudomonadati</taxon>
        <taxon>Pseudomonadota</taxon>
        <taxon>Gammaproteobacteria</taxon>
        <taxon>Steroidobacterales</taxon>
        <taxon>Steroidobacteraceae</taxon>
        <taxon>Steroidobacter</taxon>
    </lineage>
</organism>
<gene>
    <name evidence="1" type="ORF">GCM10011487_11550</name>
</gene>
<name>A0A829Y857_9GAMM</name>
<dbReference type="Proteomes" id="UP000445000">
    <property type="component" value="Unassembled WGS sequence"/>
</dbReference>
<dbReference type="InterPro" id="IPR022262">
    <property type="entry name" value="Lipoprot_put"/>
</dbReference>
<evidence type="ECO:0000313" key="2">
    <source>
        <dbReference type="Proteomes" id="UP000445000"/>
    </source>
</evidence>
<accession>A0A829Y857</accession>
<protein>
    <submittedName>
        <fullName evidence="1">Lipoprotein</fullName>
    </submittedName>
</protein>
<evidence type="ECO:0000313" key="1">
    <source>
        <dbReference type="EMBL" id="GFE79155.1"/>
    </source>
</evidence>
<dbReference type="AlphaFoldDB" id="A0A829Y857"/>
<keyword evidence="1" id="KW-0449">Lipoprotein</keyword>
<dbReference type="RefSeq" id="WP_129640807.1">
    <property type="nucleotide sequence ID" value="NZ_BLJN01000001.1"/>
</dbReference>
<dbReference type="NCBIfam" id="TIGR03751">
    <property type="entry name" value="conj_TIGR03751"/>
    <property type="match status" value="1"/>
</dbReference>
<sequence>MFRISTNATRMALVAVALSGCATSKDTLLTHDSATMLDIWNQHTSGQPGAGANRELLDARQALRRPLIEADRSAALAANVTYTRTARSEIYRQFPRLPNPDLIMYVFPHLAGSEQVPVPGYSTVFALHSRVEYALPGERTDDY</sequence>
<dbReference type="EMBL" id="BLJN01000001">
    <property type="protein sequence ID" value="GFE79155.1"/>
    <property type="molecule type" value="Genomic_DNA"/>
</dbReference>
<reference evidence="2" key="1">
    <citation type="submission" date="2020-01" db="EMBL/GenBank/DDBJ databases">
        <title>'Steroidobacter agaridevorans' sp. nov., agar-degrading bacteria isolated from rhizosphere soils.</title>
        <authorList>
            <person name="Ikenaga M."/>
            <person name="Kataoka M."/>
            <person name="Murouchi A."/>
            <person name="Katsuragi S."/>
            <person name="Sakai M."/>
        </authorList>
    </citation>
    <scope>NUCLEOTIDE SEQUENCE [LARGE SCALE GENOMIC DNA]</scope>
    <source>
        <strain evidence="2">YU21-B</strain>
    </source>
</reference>
<dbReference type="PROSITE" id="PS51257">
    <property type="entry name" value="PROKAR_LIPOPROTEIN"/>
    <property type="match status" value="1"/>
</dbReference>
<proteinExistence type="predicted"/>